<dbReference type="InterPro" id="IPR011989">
    <property type="entry name" value="ARM-like"/>
</dbReference>
<protein>
    <recommendedName>
        <fullName evidence="5">HEAT repeat-containing protein 5B</fullName>
    </recommendedName>
</protein>
<evidence type="ECO:0000313" key="3">
    <source>
        <dbReference type="EMBL" id="CAD7644221.1"/>
    </source>
</evidence>
<reference evidence="3" key="1">
    <citation type="submission" date="2020-11" db="EMBL/GenBank/DDBJ databases">
        <authorList>
            <person name="Tran Van P."/>
        </authorList>
    </citation>
    <scope>NUCLEOTIDE SEQUENCE</scope>
</reference>
<dbReference type="PANTHER" id="PTHR21663:SF0">
    <property type="entry name" value="HEAT REPEAT-CONTAINING PROTEIN 5B"/>
    <property type="match status" value="1"/>
</dbReference>
<comment type="similarity">
    <text evidence="1">Belongs to the HEATR5 family.</text>
</comment>
<dbReference type="GO" id="GO:0042147">
    <property type="term" value="P:retrograde transport, endosome to Golgi"/>
    <property type="evidence" value="ECO:0007669"/>
    <property type="project" value="TreeGrafter"/>
</dbReference>
<dbReference type="Proteomes" id="UP000728032">
    <property type="component" value="Unassembled WGS sequence"/>
</dbReference>
<evidence type="ECO:0000256" key="1">
    <source>
        <dbReference type="ARBA" id="ARBA00008304"/>
    </source>
</evidence>
<dbReference type="InterPro" id="IPR040108">
    <property type="entry name" value="Laa1/Sip1/HEATR5"/>
</dbReference>
<dbReference type="GO" id="GO:0008104">
    <property type="term" value="P:intracellular protein localization"/>
    <property type="evidence" value="ECO:0007669"/>
    <property type="project" value="TreeGrafter"/>
</dbReference>
<proteinExistence type="inferred from homology"/>
<feature type="compositionally biased region" description="Low complexity" evidence="2">
    <location>
        <begin position="1990"/>
        <end position="2000"/>
    </location>
</feature>
<dbReference type="SUPFAM" id="SSF48371">
    <property type="entry name" value="ARM repeat"/>
    <property type="match status" value="2"/>
</dbReference>
<organism evidence="3">
    <name type="scientific">Oppiella nova</name>
    <dbReference type="NCBI Taxonomy" id="334625"/>
    <lineage>
        <taxon>Eukaryota</taxon>
        <taxon>Metazoa</taxon>
        <taxon>Ecdysozoa</taxon>
        <taxon>Arthropoda</taxon>
        <taxon>Chelicerata</taxon>
        <taxon>Arachnida</taxon>
        <taxon>Acari</taxon>
        <taxon>Acariformes</taxon>
        <taxon>Sarcoptiformes</taxon>
        <taxon>Oribatida</taxon>
        <taxon>Brachypylina</taxon>
        <taxon>Oppioidea</taxon>
        <taxon>Oppiidae</taxon>
        <taxon>Oppiella</taxon>
    </lineage>
</organism>
<feature type="non-terminal residue" evidence="3">
    <location>
        <position position="1"/>
    </location>
</feature>
<accession>A0A7R9LM99</accession>
<evidence type="ECO:0000313" key="4">
    <source>
        <dbReference type="Proteomes" id="UP000728032"/>
    </source>
</evidence>
<dbReference type="GO" id="GO:0005794">
    <property type="term" value="C:Golgi apparatus"/>
    <property type="evidence" value="ECO:0007669"/>
    <property type="project" value="TreeGrafter"/>
</dbReference>
<dbReference type="EMBL" id="CAJPVJ010001598">
    <property type="protein sequence ID" value="CAG2165004.1"/>
    <property type="molecule type" value="Genomic_DNA"/>
</dbReference>
<dbReference type="GO" id="GO:0006897">
    <property type="term" value="P:endocytosis"/>
    <property type="evidence" value="ECO:0007669"/>
    <property type="project" value="TreeGrafter"/>
</dbReference>
<evidence type="ECO:0000256" key="2">
    <source>
        <dbReference type="SAM" id="MobiDB-lite"/>
    </source>
</evidence>
<dbReference type="GO" id="GO:0016020">
    <property type="term" value="C:membrane"/>
    <property type="evidence" value="ECO:0007669"/>
    <property type="project" value="TreeGrafter"/>
</dbReference>
<feature type="region of interest" description="Disordered" evidence="2">
    <location>
        <begin position="1983"/>
        <end position="2003"/>
    </location>
</feature>
<dbReference type="Pfam" id="PF20210">
    <property type="entry name" value="Laa1_Sip1_HTR5"/>
    <property type="match status" value="1"/>
</dbReference>
<evidence type="ECO:0008006" key="5">
    <source>
        <dbReference type="Google" id="ProtNLM"/>
    </source>
</evidence>
<dbReference type="Gene3D" id="1.25.10.10">
    <property type="entry name" value="Leucine-rich Repeat Variant"/>
    <property type="match status" value="2"/>
</dbReference>
<name>A0A7R9LM99_9ACAR</name>
<dbReference type="Pfam" id="PF25468">
    <property type="entry name" value="HEAT_HEATR5A"/>
    <property type="match status" value="1"/>
</dbReference>
<gene>
    <name evidence="3" type="ORF">ONB1V03_LOCUS4550</name>
</gene>
<dbReference type="GO" id="GO:0005829">
    <property type="term" value="C:cytosol"/>
    <property type="evidence" value="ECO:0007669"/>
    <property type="project" value="GOC"/>
</dbReference>
<dbReference type="PANTHER" id="PTHR21663">
    <property type="entry name" value="HYPOTHETICAL HEAT DOMAIN-CONTAINING"/>
    <property type="match status" value="1"/>
</dbReference>
<dbReference type="GO" id="GO:0030139">
    <property type="term" value="C:endocytic vesicle"/>
    <property type="evidence" value="ECO:0007669"/>
    <property type="project" value="TreeGrafter"/>
</dbReference>
<dbReference type="EMBL" id="OC916423">
    <property type="protein sequence ID" value="CAD7644221.1"/>
    <property type="molecule type" value="Genomic_DNA"/>
</dbReference>
<dbReference type="InterPro" id="IPR046837">
    <property type="entry name" value="Laa1/Sip1/HEATR5-like_HEAT"/>
</dbReference>
<sequence length="2018" mass="222355">VLRSLSDQKKPIFIFEWLRFVEQSLLGAQKVIMGSSVVRVTDIKECQKKLMDQLIAQINEPSGPPTRRLIARCLSTLFTVGDTFLLFEAINKCNDILKNKDDSPSFRPIKLAAITCLGTMYEKLGRLMGRSYEDTVQLLLKSIKSAESQTRCEIYTTLERIVAGMGNAANSVHRDVYKSVKLGMTDRAMIVRSSAAKCLHKMLSCAPFLYTSELENVFSVCFRALEGSNYEVRCSVAQVLGTLVAQTQQPSPHLPQQSSKTVRVVSLDEALNLLASGFLRGGIGFLKSGGEMIKGVTVSRETRVGVTHAYVVVVSVLGSVWLERNMSVFLQHLLDLLANPKAITSHMDAVYSRKCVAFVLRSVLGRQLSEKAQLQAIKELVNVLNRYLNANANENNSDKSNGTSSSATNAKDSAQTDLQLIQHVLVCALLEMGCLIEGLGTSCITVVTDPHVGLVDTIASIVVHPSNCARLSASWCLRCIAVAAPSQLTPLIERSLERLETLKSNPEIINGHSYALSALLGSVCQTPLGIPHNKGKLIFNIAEDLLRSASQNSRLSLQRTQAGWLLIGAVMTLGPPVIKGLLPRLLLLWKNSFPRSPKELESEKARGDAFTWHITLENRAGALSAMTSFLTHCDKLATDEVKRRLLTPIESALTMLAALGPVFKGYGPSVKASSATVRLRLYETLLLIPPQSYSNCYTNLLRLLVSEFTLMESVAITTSSLLRSFCHSDDDTILGSWLQETDHKAIEDQVLNRSFAKSLKLEKEFLQPNTSGFGAIEHDSTHLYKSLPVENTVPGPLPLGVAVIDKSALVFSHVLSENKMSLGNDELKTLMVNLTLHSMSHSNPLLRCASSESLGRCCQVINDGRFVAEMAQQCFDKLKSARDALSRTGHSLALGCIHRYVGGLGSSQHLNTSISILLALAQDMSNATVQVWALHALTLIADSGGPMFRSYVEPTLSHCLKLLLLVPMSYCDVHQCIGKCLSAMITTIGPELQTNTNSICATRSSLLIACAIMQEHDDFMVQAEAIGCLQQLHMFAPKHVNLSSLVPVLCEAIRSPHLMLRRASVACLHQLSQREAKEVSEHVYMWTKDSKNDNFKKLFNSSVVGDHGLSGMLVSMLDYEKDEITVNNIHKIVHSLVQTMGSESLNQWLSLCREVLTAADPNSALPSPDKDMDGDNDELVDVEERFRAGEEPSTHPPISPRWLTRVFTTQTLCRIINSCENASNSDTHFDLSIARDRRGVSAGTEDFLVLHLSDLIRMAFMAATSDSDALRMEGLKALQLIIDKFSKVPEPEFPDHVILEQYQAQVGAALRPAFSADTPSHVTAMACQVCSAWIGSGVARDLNDLRRVNQLLVSSLAKLQKDSSSRLYNESASTIEKLAILKAWAEVYVVSMAQNVTNSEDISDENDKEMDVDSNNESLLQLVAPELPSLSKHWLAALKDHALLTLPTEFSSQLPHDGGAFYTSDTIEIARPRYRASWPPILHAAALWLCSNGFEVNAESNSNEERFHLLFGICLEALCNPKSTEPLSYVVVCLKSLQQLICHPFPETLLGKDKQLSIELCNVLHRLLLTRETPECQLLILNIAQIVTQSQLKYLDNEKKRKLRELAPANQEPEDSDKALATLGEGGESGDIIPGQSLVYALLEVGLCVLVRQLPQLSPMLANTPGLSLIVPKSSNSRLTKDSAELIGRALHILCDLPLLCSPKGSTVILPSILYLVTGVLRESATQPNGESIADNQPISTVLSCLRSLGSSSLAKNSICGQKWTELLQSTLAVILDLCKTSDSDEPKPDEITTLLAVGIFIIKAPSDVVQVPNLQYPAINLLKQSLQSDKKVVGFKVQLKCIQTIRAIFEHSNSKVSVPYIHILAPRMIEVLNNLVKYIKTNDIISQMECEIVLELFQTLEVLIEMAQQDKKANILIIYLPLLVTLLSDESMSRIRGYRRNLHNYALQKLTAIGPKYPHEFRQVIGSVPKFRNSLENAIRNQQQMSEHSVQNSSQNVSQKENPTIKLKVDFSNYTDN</sequence>
<keyword evidence="4" id="KW-1185">Reference proteome</keyword>
<dbReference type="OrthoDB" id="192608at2759"/>
<dbReference type="InterPro" id="IPR016024">
    <property type="entry name" value="ARM-type_fold"/>
</dbReference>